<organism evidence="1 2">
    <name type="scientific">Engystomops pustulosus</name>
    <name type="common">Tungara frog</name>
    <name type="synonym">Physalaemus pustulosus</name>
    <dbReference type="NCBI Taxonomy" id="76066"/>
    <lineage>
        <taxon>Eukaryota</taxon>
        <taxon>Metazoa</taxon>
        <taxon>Chordata</taxon>
        <taxon>Craniata</taxon>
        <taxon>Vertebrata</taxon>
        <taxon>Euteleostomi</taxon>
        <taxon>Amphibia</taxon>
        <taxon>Batrachia</taxon>
        <taxon>Anura</taxon>
        <taxon>Neobatrachia</taxon>
        <taxon>Hyloidea</taxon>
        <taxon>Leptodactylidae</taxon>
        <taxon>Leiuperinae</taxon>
        <taxon>Engystomops</taxon>
    </lineage>
</organism>
<accession>A0AAV6ZEL6</accession>
<proteinExistence type="predicted"/>
<dbReference type="EMBL" id="WNYA01000727">
    <property type="protein sequence ID" value="KAG8547436.1"/>
    <property type="molecule type" value="Genomic_DNA"/>
</dbReference>
<keyword evidence="2" id="KW-1185">Reference proteome</keyword>
<comment type="caution">
    <text evidence="1">The sequence shown here is derived from an EMBL/GenBank/DDBJ whole genome shotgun (WGS) entry which is preliminary data.</text>
</comment>
<dbReference type="Proteomes" id="UP000824782">
    <property type="component" value="Unassembled WGS sequence"/>
</dbReference>
<evidence type="ECO:0000313" key="2">
    <source>
        <dbReference type="Proteomes" id="UP000824782"/>
    </source>
</evidence>
<reference evidence="1" key="1">
    <citation type="thesis" date="2020" institute="ProQuest LLC" country="789 East Eisenhower Parkway, Ann Arbor, MI, USA">
        <title>Comparative Genomics and Chromosome Evolution.</title>
        <authorList>
            <person name="Mudd A.B."/>
        </authorList>
    </citation>
    <scope>NUCLEOTIDE SEQUENCE</scope>
    <source>
        <strain evidence="1">237g6f4</strain>
        <tissue evidence="1">Blood</tissue>
    </source>
</reference>
<sequence>MVAMKTLPHFAKNDPSHISVRQSMKKLLASEDGKKFFFFFVHIRLIFENVLKHNKTYINLVSPRSHRTKE</sequence>
<protein>
    <submittedName>
        <fullName evidence="1">Uncharacterized protein</fullName>
    </submittedName>
</protein>
<dbReference type="AlphaFoldDB" id="A0AAV6ZEL6"/>
<gene>
    <name evidence="1" type="ORF">GDO81_028363</name>
</gene>
<evidence type="ECO:0000313" key="1">
    <source>
        <dbReference type="EMBL" id="KAG8547436.1"/>
    </source>
</evidence>
<name>A0AAV6ZEL6_ENGPU</name>